<feature type="transmembrane region" description="Helical" evidence="5">
    <location>
        <begin position="351"/>
        <end position="375"/>
    </location>
</feature>
<evidence type="ECO:0000313" key="7">
    <source>
        <dbReference type="EMBL" id="MBP2436494.1"/>
    </source>
</evidence>
<proteinExistence type="predicted"/>
<name>A0ABS4ZGT1_9MICO</name>
<dbReference type="InterPro" id="IPR051788">
    <property type="entry name" value="MFS_Transporter"/>
</dbReference>
<dbReference type="SUPFAM" id="SSF103473">
    <property type="entry name" value="MFS general substrate transporter"/>
    <property type="match status" value="1"/>
</dbReference>
<evidence type="ECO:0000256" key="2">
    <source>
        <dbReference type="ARBA" id="ARBA00022692"/>
    </source>
</evidence>
<gene>
    <name evidence="7" type="ORF">JOF34_001080</name>
</gene>
<keyword evidence="8" id="KW-1185">Reference proteome</keyword>
<dbReference type="PANTHER" id="PTHR23514:SF13">
    <property type="entry name" value="INNER MEMBRANE PROTEIN YBJJ"/>
    <property type="match status" value="1"/>
</dbReference>
<dbReference type="Pfam" id="PF07690">
    <property type="entry name" value="MFS_1"/>
    <property type="match status" value="1"/>
</dbReference>
<comment type="caution">
    <text evidence="7">The sequence shown here is derived from an EMBL/GenBank/DDBJ whole genome shotgun (WGS) entry which is preliminary data.</text>
</comment>
<dbReference type="InterPro" id="IPR036259">
    <property type="entry name" value="MFS_trans_sf"/>
</dbReference>
<feature type="transmembrane region" description="Helical" evidence="5">
    <location>
        <begin position="76"/>
        <end position="95"/>
    </location>
</feature>
<feature type="transmembrane region" description="Helical" evidence="5">
    <location>
        <begin position="252"/>
        <end position="279"/>
    </location>
</feature>
<feature type="domain" description="Major facilitator superfamily (MFS) profile" evidence="6">
    <location>
        <begin position="216"/>
        <end position="415"/>
    </location>
</feature>
<keyword evidence="4 5" id="KW-0472">Membrane</keyword>
<dbReference type="PROSITE" id="PS50850">
    <property type="entry name" value="MFS"/>
    <property type="match status" value="1"/>
</dbReference>
<feature type="transmembrane region" description="Helical" evidence="5">
    <location>
        <begin position="101"/>
        <end position="119"/>
    </location>
</feature>
<feature type="transmembrane region" description="Helical" evidence="5">
    <location>
        <begin position="168"/>
        <end position="187"/>
    </location>
</feature>
<evidence type="ECO:0000256" key="5">
    <source>
        <dbReference type="SAM" id="Phobius"/>
    </source>
</evidence>
<reference evidence="7 8" key="1">
    <citation type="submission" date="2021-03" db="EMBL/GenBank/DDBJ databases">
        <title>Sequencing the genomes of 1000 actinobacteria strains.</title>
        <authorList>
            <person name="Klenk H.-P."/>
        </authorList>
    </citation>
    <scope>NUCLEOTIDE SEQUENCE [LARGE SCALE GENOMIC DNA]</scope>
    <source>
        <strain evidence="7 8">DSM 24221</strain>
    </source>
</reference>
<dbReference type="PANTHER" id="PTHR23514">
    <property type="entry name" value="BYPASS OF STOP CODON PROTEIN 6"/>
    <property type="match status" value="1"/>
</dbReference>
<dbReference type="CDD" id="cd17393">
    <property type="entry name" value="MFS_MosC_like"/>
    <property type="match status" value="1"/>
</dbReference>
<evidence type="ECO:0000256" key="1">
    <source>
        <dbReference type="ARBA" id="ARBA00004651"/>
    </source>
</evidence>
<dbReference type="Proteomes" id="UP001519362">
    <property type="component" value="Unassembled WGS sequence"/>
</dbReference>
<feature type="transmembrane region" description="Helical" evidence="5">
    <location>
        <begin position="291"/>
        <end position="314"/>
    </location>
</feature>
<dbReference type="InterPro" id="IPR011701">
    <property type="entry name" value="MFS"/>
</dbReference>
<accession>A0ABS4ZGT1</accession>
<dbReference type="EMBL" id="JAGIOL010000001">
    <property type="protein sequence ID" value="MBP2436494.1"/>
    <property type="molecule type" value="Genomic_DNA"/>
</dbReference>
<feature type="transmembrane region" description="Helical" evidence="5">
    <location>
        <begin position="46"/>
        <end position="69"/>
    </location>
</feature>
<organism evidence="7 8">
    <name type="scientific">Microbacterium amylolyticum</name>
    <dbReference type="NCBI Taxonomy" id="936337"/>
    <lineage>
        <taxon>Bacteria</taxon>
        <taxon>Bacillati</taxon>
        <taxon>Actinomycetota</taxon>
        <taxon>Actinomycetes</taxon>
        <taxon>Micrococcales</taxon>
        <taxon>Microbacteriaceae</taxon>
        <taxon>Microbacterium</taxon>
    </lineage>
</organism>
<keyword evidence="3 5" id="KW-1133">Transmembrane helix</keyword>
<feature type="transmembrane region" description="Helical" evidence="5">
    <location>
        <begin position="219"/>
        <end position="240"/>
    </location>
</feature>
<feature type="transmembrane region" description="Helical" evidence="5">
    <location>
        <begin position="320"/>
        <end position="339"/>
    </location>
</feature>
<dbReference type="Gene3D" id="1.20.1250.20">
    <property type="entry name" value="MFS general substrate transporter like domains"/>
    <property type="match status" value="1"/>
</dbReference>
<evidence type="ECO:0000313" key="8">
    <source>
        <dbReference type="Proteomes" id="UP001519362"/>
    </source>
</evidence>
<dbReference type="InterPro" id="IPR020846">
    <property type="entry name" value="MFS_dom"/>
</dbReference>
<sequence length="415" mass="41467">MMTSSVRATRRARIAVSALFLTNGAIFASLVPRYPEIKAALELSNTVYGILIALNPVGAMLAGVLAAALIRLFGSARVAVFTSVGLGVGILGAALSPSIALLAMSFLFAGAMDAITDVAQNAHGLRVQRRSGRTIINSLHAIWSAGAVTGGAIAAGAIAIGLPLGVHIAITSGLFAGVALLCLRWLLPGPDQESSSAPGAPSGGADDVEAPRSSLVARIVARGAIGRGLIVGALVLVAIGGGMVEDIAFSWAALYIGGLGASAAVAASGFIGLVAAQFIGRLVSDRLTDLFGARAVTLTAGLMIAGGIGLAIAVPTVPGAIIGFALAGFGSAPTIPLAMQEADRIPGLREGTGLTIVTWLMRVAFLLSPPVIGAIADAASLRAGLGVTVAGGVLVIVLSWVLPRKRDTPSSAAEN</sequence>
<comment type="subcellular location">
    <subcellularLocation>
        <location evidence="1">Cell membrane</location>
        <topology evidence="1">Multi-pass membrane protein</topology>
    </subcellularLocation>
</comment>
<evidence type="ECO:0000256" key="3">
    <source>
        <dbReference type="ARBA" id="ARBA00022989"/>
    </source>
</evidence>
<feature type="transmembrane region" description="Helical" evidence="5">
    <location>
        <begin position="12"/>
        <end position="34"/>
    </location>
</feature>
<protein>
    <submittedName>
        <fullName evidence="7">MFS family permease</fullName>
    </submittedName>
</protein>
<feature type="transmembrane region" description="Helical" evidence="5">
    <location>
        <begin position="140"/>
        <end position="162"/>
    </location>
</feature>
<keyword evidence="2 5" id="KW-0812">Transmembrane</keyword>
<evidence type="ECO:0000259" key="6">
    <source>
        <dbReference type="PROSITE" id="PS50850"/>
    </source>
</evidence>
<evidence type="ECO:0000256" key="4">
    <source>
        <dbReference type="ARBA" id="ARBA00023136"/>
    </source>
</evidence>
<feature type="transmembrane region" description="Helical" evidence="5">
    <location>
        <begin position="381"/>
        <end position="402"/>
    </location>
</feature>